<feature type="transmembrane region" description="Helical" evidence="1">
    <location>
        <begin position="41"/>
        <end position="63"/>
    </location>
</feature>
<dbReference type="AlphaFoldDB" id="A0A1I1LU97"/>
<dbReference type="RefSeq" id="WP_091874479.1">
    <property type="nucleotide sequence ID" value="NZ_FOLD01000009.1"/>
</dbReference>
<keyword evidence="1" id="KW-1133">Transmembrane helix</keyword>
<evidence type="ECO:0000313" key="3">
    <source>
        <dbReference type="Proteomes" id="UP000198639"/>
    </source>
</evidence>
<keyword evidence="1" id="KW-0472">Membrane</keyword>
<proteinExistence type="predicted"/>
<organism evidence="2 3">
    <name type="scientific">Massilia yuzhufengensis</name>
    <dbReference type="NCBI Taxonomy" id="1164594"/>
    <lineage>
        <taxon>Bacteria</taxon>
        <taxon>Pseudomonadati</taxon>
        <taxon>Pseudomonadota</taxon>
        <taxon>Betaproteobacteria</taxon>
        <taxon>Burkholderiales</taxon>
        <taxon>Oxalobacteraceae</taxon>
        <taxon>Telluria group</taxon>
        <taxon>Massilia</taxon>
    </lineage>
</organism>
<feature type="transmembrane region" description="Helical" evidence="1">
    <location>
        <begin position="75"/>
        <end position="100"/>
    </location>
</feature>
<keyword evidence="1" id="KW-0812">Transmembrane</keyword>
<dbReference type="EMBL" id="FOLD01000009">
    <property type="protein sequence ID" value="SFC73040.1"/>
    <property type="molecule type" value="Genomic_DNA"/>
</dbReference>
<dbReference type="STRING" id="1164594.SAMN05216204_109116"/>
<keyword evidence="3" id="KW-1185">Reference proteome</keyword>
<protein>
    <submittedName>
        <fullName evidence="2">Uncharacterized protein</fullName>
    </submittedName>
</protein>
<sequence>MTRLRFQKFIEPLLILLFLAALGLLINEVDWIENTLGGTRLFFLALTGGGVLGLAAGAFFAFFRHDLLSGLSSPVTRSIAFTGGVALTLGFSFAAGASYFNRIQVQEAREVTFTVADKFYGRGQARTPRLVIQDELGGEENIMVDRPFWNDVAAGDKIVLGVSRGAFGYDVVSLWAGDALEK</sequence>
<feature type="transmembrane region" description="Helical" evidence="1">
    <location>
        <begin position="12"/>
        <end position="29"/>
    </location>
</feature>
<name>A0A1I1LU97_9BURK</name>
<dbReference type="Proteomes" id="UP000198639">
    <property type="component" value="Unassembled WGS sequence"/>
</dbReference>
<dbReference type="OrthoDB" id="9842664at2"/>
<evidence type="ECO:0000256" key="1">
    <source>
        <dbReference type="SAM" id="Phobius"/>
    </source>
</evidence>
<reference evidence="3" key="1">
    <citation type="submission" date="2016-10" db="EMBL/GenBank/DDBJ databases">
        <authorList>
            <person name="Varghese N."/>
            <person name="Submissions S."/>
        </authorList>
    </citation>
    <scope>NUCLEOTIDE SEQUENCE [LARGE SCALE GENOMIC DNA]</scope>
    <source>
        <strain evidence="3">CGMCC 1.12041</strain>
    </source>
</reference>
<evidence type="ECO:0000313" key="2">
    <source>
        <dbReference type="EMBL" id="SFC73040.1"/>
    </source>
</evidence>
<gene>
    <name evidence="2" type="ORF">SAMN05216204_109116</name>
</gene>
<accession>A0A1I1LU97</accession>